<dbReference type="InterPro" id="IPR050679">
    <property type="entry name" value="Bact_HTH_transcr_reg"/>
</dbReference>
<dbReference type="InterPro" id="IPR000524">
    <property type="entry name" value="Tscrpt_reg_HTH_GntR"/>
</dbReference>
<protein>
    <submittedName>
        <fullName evidence="5">GntR family transcriptional regulator</fullName>
    </submittedName>
</protein>
<feature type="domain" description="HTH gntR-type" evidence="4">
    <location>
        <begin position="8"/>
        <end position="76"/>
    </location>
</feature>
<dbReference type="SMART" id="SM00866">
    <property type="entry name" value="UTRA"/>
    <property type="match status" value="1"/>
</dbReference>
<dbReference type="CDD" id="cd07377">
    <property type="entry name" value="WHTH_GntR"/>
    <property type="match status" value="1"/>
</dbReference>
<dbReference type="InterPro" id="IPR011663">
    <property type="entry name" value="UTRA"/>
</dbReference>
<evidence type="ECO:0000256" key="1">
    <source>
        <dbReference type="ARBA" id="ARBA00023015"/>
    </source>
</evidence>
<evidence type="ECO:0000259" key="4">
    <source>
        <dbReference type="PROSITE" id="PS50949"/>
    </source>
</evidence>
<keyword evidence="6" id="KW-1185">Reference proteome</keyword>
<dbReference type="InterPro" id="IPR028978">
    <property type="entry name" value="Chorismate_lyase_/UTRA_dom_sf"/>
</dbReference>
<dbReference type="AlphaFoldDB" id="A0A7C9VKC9"/>
<dbReference type="SUPFAM" id="SSF46785">
    <property type="entry name" value="Winged helix' DNA-binding domain"/>
    <property type="match status" value="1"/>
</dbReference>
<keyword evidence="1" id="KW-0805">Transcription regulation</keyword>
<dbReference type="Proteomes" id="UP000481360">
    <property type="component" value="Unassembled WGS sequence"/>
</dbReference>
<evidence type="ECO:0000256" key="3">
    <source>
        <dbReference type="ARBA" id="ARBA00023163"/>
    </source>
</evidence>
<proteinExistence type="predicted"/>
<dbReference type="SMART" id="SM00345">
    <property type="entry name" value="HTH_GNTR"/>
    <property type="match status" value="1"/>
</dbReference>
<sequence length="240" mass="26385">MSRARDLRPRHQQIAADLRDLIMRGDLSPGTQLPSTAQLVAQYGVANATIQHALKALKDEGFLDSRVGKGVYVRDRRPFVIDAAAYIAPAPDRFRYQLLTVDTVVPPADIIDGLRLEAGTTAIVRTRILFHDDQPVELSASYYPTDIAAKSSLAEPVKIRGGAPDALADLGFPQRAFVDRISARPPTVEEAEMLDLPDGTPVIRQLRVVYSDNERPIEASVLIKGAHLYELLYHQAVEPG</sequence>
<dbReference type="EMBL" id="JAAMPJ010000001">
    <property type="protein sequence ID" value="NGY57613.1"/>
    <property type="molecule type" value="Genomic_DNA"/>
</dbReference>
<evidence type="ECO:0000313" key="6">
    <source>
        <dbReference type="Proteomes" id="UP000481360"/>
    </source>
</evidence>
<dbReference type="Gene3D" id="1.10.10.10">
    <property type="entry name" value="Winged helix-like DNA-binding domain superfamily/Winged helix DNA-binding domain"/>
    <property type="match status" value="1"/>
</dbReference>
<dbReference type="GO" id="GO:0003677">
    <property type="term" value="F:DNA binding"/>
    <property type="evidence" value="ECO:0007669"/>
    <property type="project" value="UniProtKB-KW"/>
</dbReference>
<evidence type="ECO:0000313" key="5">
    <source>
        <dbReference type="EMBL" id="NGY57613.1"/>
    </source>
</evidence>
<name>A0A7C9VKC9_9PSEU</name>
<accession>A0A7C9VKC9</accession>
<dbReference type="Gene3D" id="3.40.1410.10">
    <property type="entry name" value="Chorismate lyase-like"/>
    <property type="match status" value="1"/>
</dbReference>
<evidence type="ECO:0000256" key="2">
    <source>
        <dbReference type="ARBA" id="ARBA00023125"/>
    </source>
</evidence>
<comment type="caution">
    <text evidence="5">The sequence shown here is derived from an EMBL/GenBank/DDBJ whole genome shotgun (WGS) entry which is preliminary data.</text>
</comment>
<dbReference type="SUPFAM" id="SSF64288">
    <property type="entry name" value="Chorismate lyase-like"/>
    <property type="match status" value="1"/>
</dbReference>
<dbReference type="Pfam" id="PF00392">
    <property type="entry name" value="GntR"/>
    <property type="match status" value="1"/>
</dbReference>
<organism evidence="5 6">
    <name type="scientific">Lentzea alba</name>
    <dbReference type="NCBI Taxonomy" id="2714351"/>
    <lineage>
        <taxon>Bacteria</taxon>
        <taxon>Bacillati</taxon>
        <taxon>Actinomycetota</taxon>
        <taxon>Actinomycetes</taxon>
        <taxon>Pseudonocardiales</taxon>
        <taxon>Pseudonocardiaceae</taxon>
        <taxon>Lentzea</taxon>
    </lineage>
</organism>
<keyword evidence="3" id="KW-0804">Transcription</keyword>
<dbReference type="InterPro" id="IPR036388">
    <property type="entry name" value="WH-like_DNA-bd_sf"/>
</dbReference>
<dbReference type="PANTHER" id="PTHR44846">
    <property type="entry name" value="MANNOSYL-D-GLYCERATE TRANSPORT/METABOLISM SYSTEM REPRESSOR MNGR-RELATED"/>
    <property type="match status" value="1"/>
</dbReference>
<dbReference type="InterPro" id="IPR036390">
    <property type="entry name" value="WH_DNA-bd_sf"/>
</dbReference>
<reference evidence="5 6" key="1">
    <citation type="submission" date="2020-03" db="EMBL/GenBank/DDBJ databases">
        <title>Isolation and identification of active actinomycetes.</title>
        <authorList>
            <person name="Sun X."/>
        </authorList>
    </citation>
    <scope>NUCLEOTIDE SEQUENCE [LARGE SCALE GENOMIC DNA]</scope>
    <source>
        <strain evidence="5 6">NEAU-D13</strain>
    </source>
</reference>
<dbReference type="GO" id="GO:0003700">
    <property type="term" value="F:DNA-binding transcription factor activity"/>
    <property type="evidence" value="ECO:0007669"/>
    <property type="project" value="InterPro"/>
</dbReference>
<keyword evidence="2" id="KW-0238">DNA-binding</keyword>
<dbReference type="RefSeq" id="WP_166043094.1">
    <property type="nucleotide sequence ID" value="NZ_JAAMPJ010000001.1"/>
</dbReference>
<dbReference type="PANTHER" id="PTHR44846:SF17">
    <property type="entry name" value="GNTR-FAMILY TRANSCRIPTIONAL REGULATOR"/>
    <property type="match status" value="1"/>
</dbReference>
<gene>
    <name evidence="5" type="ORF">G7043_01565</name>
</gene>
<dbReference type="Pfam" id="PF07702">
    <property type="entry name" value="UTRA"/>
    <property type="match status" value="1"/>
</dbReference>
<dbReference type="GO" id="GO:0045892">
    <property type="term" value="P:negative regulation of DNA-templated transcription"/>
    <property type="evidence" value="ECO:0007669"/>
    <property type="project" value="TreeGrafter"/>
</dbReference>
<dbReference type="PROSITE" id="PS50949">
    <property type="entry name" value="HTH_GNTR"/>
    <property type="match status" value="1"/>
</dbReference>